<evidence type="ECO:0000256" key="8">
    <source>
        <dbReference type="ARBA" id="ARBA00037998"/>
    </source>
</evidence>
<keyword evidence="3" id="KW-1003">Cell membrane</keyword>
<keyword evidence="11" id="KW-1185">Reference proteome</keyword>
<dbReference type="eggNOG" id="COG0559">
    <property type="taxonomic scope" value="Bacteria"/>
</dbReference>
<dbReference type="GO" id="GO:0006865">
    <property type="term" value="P:amino acid transport"/>
    <property type="evidence" value="ECO:0007669"/>
    <property type="project" value="UniProtKB-KW"/>
</dbReference>
<keyword evidence="7 9" id="KW-0472">Membrane</keyword>
<feature type="transmembrane region" description="Helical" evidence="9">
    <location>
        <begin position="253"/>
        <end position="274"/>
    </location>
</feature>
<keyword evidence="6 9" id="KW-1133">Transmembrane helix</keyword>
<feature type="transmembrane region" description="Helical" evidence="9">
    <location>
        <begin position="7"/>
        <end position="28"/>
    </location>
</feature>
<keyword evidence="5" id="KW-0029">Amino-acid transport</keyword>
<dbReference type="AlphaFoldDB" id="Q13FM3"/>
<dbReference type="GO" id="GO:0022857">
    <property type="term" value="F:transmembrane transporter activity"/>
    <property type="evidence" value="ECO:0007669"/>
    <property type="project" value="InterPro"/>
</dbReference>
<evidence type="ECO:0000313" key="10">
    <source>
        <dbReference type="EMBL" id="ABE37116.1"/>
    </source>
</evidence>
<dbReference type="PANTHER" id="PTHR11795:SF447">
    <property type="entry name" value="ABC TRANSPORTER PERMEASE PROTEIN"/>
    <property type="match status" value="1"/>
</dbReference>
<feature type="transmembrane region" description="Helical" evidence="9">
    <location>
        <begin position="223"/>
        <end position="247"/>
    </location>
</feature>
<protein>
    <submittedName>
        <fullName evidence="10">Amino acid/amide ABC transporter membrane protein 1, HAAT family</fullName>
    </submittedName>
</protein>
<feature type="transmembrane region" description="Helical" evidence="9">
    <location>
        <begin position="185"/>
        <end position="211"/>
    </location>
</feature>
<evidence type="ECO:0000256" key="4">
    <source>
        <dbReference type="ARBA" id="ARBA00022692"/>
    </source>
</evidence>
<name>Q13FM3_PARXL</name>
<evidence type="ECO:0000256" key="6">
    <source>
        <dbReference type="ARBA" id="ARBA00022989"/>
    </source>
</evidence>
<comment type="similarity">
    <text evidence="8">Belongs to the binding-protein-dependent transport system permease family. LivHM subfamily.</text>
</comment>
<dbReference type="Proteomes" id="UP000001817">
    <property type="component" value="Chromosome 3"/>
</dbReference>
<evidence type="ECO:0000256" key="7">
    <source>
        <dbReference type="ARBA" id="ARBA00023136"/>
    </source>
</evidence>
<dbReference type="PANTHER" id="PTHR11795">
    <property type="entry name" value="BRANCHED-CHAIN AMINO ACID TRANSPORT SYSTEM PERMEASE PROTEIN LIVH"/>
    <property type="match status" value="1"/>
</dbReference>
<dbReference type="InterPro" id="IPR052157">
    <property type="entry name" value="BCAA_transport_permease"/>
</dbReference>
<dbReference type="InterPro" id="IPR001851">
    <property type="entry name" value="ABC_transp_permease"/>
</dbReference>
<dbReference type="STRING" id="266265.Bxe_C1256"/>
<dbReference type="PATRIC" id="fig|266265.5.peg.9007"/>
<evidence type="ECO:0000256" key="3">
    <source>
        <dbReference type="ARBA" id="ARBA00022475"/>
    </source>
</evidence>
<feature type="transmembrane region" description="Helical" evidence="9">
    <location>
        <begin position="60"/>
        <end position="78"/>
    </location>
</feature>
<evidence type="ECO:0000313" key="11">
    <source>
        <dbReference type="Proteomes" id="UP000001817"/>
    </source>
</evidence>
<dbReference type="KEGG" id="bxe:Bxe_C1256"/>
<evidence type="ECO:0000256" key="5">
    <source>
        <dbReference type="ARBA" id="ARBA00022970"/>
    </source>
</evidence>
<sequence length="285" mass="30200">MNTLLTAVFDIVSFASVLVLVVLGLGVIASLMGIFNFAHGEFVLLGGYILFLVQRAGYPSWLGILLAPVVVGLLGWGVERLVVRRFYDEPVGAMLATFALGLIIRESVRYALGGNYFQVAEPISGSYVLGSLHFSTWRIFLIGAAIAIVAASWLLLRCTRLGLLVRATLENPSLTRASGFSTASFYTAAFVFGSALAGLAGALIVPSFSLFADLGTRFLIQGFISVLTGGIGTFEGPLAGAFAVGGLSAGLPWLISPVLSDVLVFVLAILFVKFRSDGLLVIKRK</sequence>
<dbReference type="EMBL" id="CP000272">
    <property type="protein sequence ID" value="ABE37116.1"/>
    <property type="molecule type" value="Genomic_DNA"/>
</dbReference>
<accession>Q13FM3</accession>
<proteinExistence type="inferred from homology"/>
<keyword evidence="2" id="KW-0813">Transport</keyword>
<dbReference type="OrthoDB" id="9807115at2"/>
<dbReference type="CDD" id="cd06582">
    <property type="entry name" value="TM_PBP1_LivH_like"/>
    <property type="match status" value="1"/>
</dbReference>
<dbReference type="Pfam" id="PF02653">
    <property type="entry name" value="BPD_transp_2"/>
    <property type="match status" value="1"/>
</dbReference>
<evidence type="ECO:0000256" key="9">
    <source>
        <dbReference type="SAM" id="Phobius"/>
    </source>
</evidence>
<organism evidence="10 11">
    <name type="scientific">Paraburkholderia xenovorans (strain LB400)</name>
    <dbReference type="NCBI Taxonomy" id="266265"/>
    <lineage>
        <taxon>Bacteria</taxon>
        <taxon>Pseudomonadati</taxon>
        <taxon>Pseudomonadota</taxon>
        <taxon>Betaproteobacteria</taxon>
        <taxon>Burkholderiales</taxon>
        <taxon>Burkholderiaceae</taxon>
        <taxon>Paraburkholderia</taxon>
    </lineage>
</organism>
<dbReference type="RefSeq" id="WP_011494342.1">
    <property type="nucleotide sequence ID" value="NC_007953.1"/>
</dbReference>
<evidence type="ECO:0000256" key="1">
    <source>
        <dbReference type="ARBA" id="ARBA00004651"/>
    </source>
</evidence>
<feature type="transmembrane region" description="Helical" evidence="9">
    <location>
        <begin position="139"/>
        <end position="156"/>
    </location>
</feature>
<dbReference type="GO" id="GO:0005886">
    <property type="term" value="C:plasma membrane"/>
    <property type="evidence" value="ECO:0007669"/>
    <property type="project" value="UniProtKB-SubCell"/>
</dbReference>
<dbReference type="KEGG" id="bxb:DR64_8557"/>
<keyword evidence="4 9" id="KW-0812">Transmembrane</keyword>
<feature type="transmembrane region" description="Helical" evidence="9">
    <location>
        <begin position="90"/>
        <end position="108"/>
    </location>
</feature>
<evidence type="ECO:0000256" key="2">
    <source>
        <dbReference type="ARBA" id="ARBA00022448"/>
    </source>
</evidence>
<gene>
    <name evidence="10" type="ORF">Bxe_C1256</name>
</gene>
<reference evidence="10 11" key="1">
    <citation type="journal article" date="2006" name="Proc. Natl. Acad. Sci. U.S.A.">
        <title>Burkholderia xenovorans LB400 harbors a multi-replicon, 9.73-Mbp genome shaped for versatility.</title>
        <authorList>
            <person name="Chain P.S."/>
            <person name="Denef V.J."/>
            <person name="Konstantinidis K.T."/>
            <person name="Vergez L.M."/>
            <person name="Agullo L."/>
            <person name="Reyes V.L."/>
            <person name="Hauser L."/>
            <person name="Cordova M."/>
            <person name="Gomez L."/>
            <person name="Gonzalez M."/>
            <person name="Land M."/>
            <person name="Lao V."/>
            <person name="Larimer F."/>
            <person name="LiPuma J.J."/>
            <person name="Mahenthiralingam E."/>
            <person name="Malfatti S.A."/>
            <person name="Marx C.J."/>
            <person name="Parnell J.J."/>
            <person name="Ramette A."/>
            <person name="Richardson P."/>
            <person name="Seeger M."/>
            <person name="Smith D."/>
            <person name="Spilker T."/>
            <person name="Sul W.J."/>
            <person name="Tsoi T.V."/>
            <person name="Ulrich L.E."/>
            <person name="Zhulin I.B."/>
            <person name="Tiedje J.M."/>
        </authorList>
    </citation>
    <scope>NUCLEOTIDE SEQUENCE [LARGE SCALE GENOMIC DNA]</scope>
    <source>
        <strain evidence="10 11">LB400</strain>
    </source>
</reference>
<comment type="subcellular location">
    <subcellularLocation>
        <location evidence="1">Cell membrane</location>
        <topology evidence="1">Multi-pass membrane protein</topology>
    </subcellularLocation>
</comment>